<reference evidence="2" key="1">
    <citation type="submission" date="2023-04" db="EMBL/GenBank/DDBJ databases">
        <title>Phytophthora lilii NBRC 32176.</title>
        <authorList>
            <person name="Ichikawa N."/>
            <person name="Sato H."/>
            <person name="Tonouchi N."/>
        </authorList>
    </citation>
    <scope>NUCLEOTIDE SEQUENCE</scope>
    <source>
        <strain evidence="2">NBRC 32176</strain>
    </source>
</reference>
<feature type="compositionally biased region" description="Basic and acidic residues" evidence="1">
    <location>
        <begin position="121"/>
        <end position="135"/>
    </location>
</feature>
<gene>
    <name evidence="2" type="ORF">Plil01_001758000</name>
</gene>
<evidence type="ECO:0000256" key="1">
    <source>
        <dbReference type="SAM" id="MobiDB-lite"/>
    </source>
</evidence>
<name>A0A9W7D7I0_9STRA</name>
<dbReference type="Proteomes" id="UP001165083">
    <property type="component" value="Unassembled WGS sequence"/>
</dbReference>
<evidence type="ECO:0000313" key="2">
    <source>
        <dbReference type="EMBL" id="GMF64818.1"/>
    </source>
</evidence>
<comment type="caution">
    <text evidence="2">The sequence shown here is derived from an EMBL/GenBank/DDBJ whole genome shotgun (WGS) entry which is preliminary data.</text>
</comment>
<organism evidence="2 3">
    <name type="scientific">Phytophthora lilii</name>
    <dbReference type="NCBI Taxonomy" id="2077276"/>
    <lineage>
        <taxon>Eukaryota</taxon>
        <taxon>Sar</taxon>
        <taxon>Stramenopiles</taxon>
        <taxon>Oomycota</taxon>
        <taxon>Peronosporomycetes</taxon>
        <taxon>Peronosporales</taxon>
        <taxon>Peronosporaceae</taxon>
        <taxon>Phytophthora</taxon>
    </lineage>
</organism>
<evidence type="ECO:0000313" key="3">
    <source>
        <dbReference type="Proteomes" id="UP001165083"/>
    </source>
</evidence>
<protein>
    <submittedName>
        <fullName evidence="2">Unnamed protein product</fullName>
    </submittedName>
</protein>
<keyword evidence="3" id="KW-1185">Reference proteome</keyword>
<dbReference type="AlphaFoldDB" id="A0A9W7D7I0"/>
<dbReference type="EMBL" id="BSXW01012432">
    <property type="protein sequence ID" value="GMF64818.1"/>
    <property type="molecule type" value="Genomic_DNA"/>
</dbReference>
<dbReference type="PROSITE" id="PS51257">
    <property type="entry name" value="PROKAR_LIPOPROTEIN"/>
    <property type="match status" value="1"/>
</dbReference>
<proteinExistence type="predicted"/>
<sequence>MSRLVNCLQPRSLMFPTAPPVSSSLSSCWLSMIGICSSKSGRSSAWGTEMTAVSPTRCCIPTSVILEQKASCSVASWGHAKPNEVSTWSFTSEQREISNFVRRANARTLPSRSIAATRKIVHPDMSNDSRRDMQGPRKPRRVSPSTRGKPAAFNTRIRADADEVGNGAPPGIAATDEEPTSKASNAVSVSFEQKLTSSCVRVDE</sequence>
<feature type="region of interest" description="Disordered" evidence="1">
    <location>
        <begin position="118"/>
        <end position="186"/>
    </location>
</feature>
<accession>A0A9W7D7I0</accession>